<protein>
    <recommendedName>
        <fullName evidence="3">UspA domain-containing protein</fullName>
    </recommendedName>
</protein>
<keyword evidence="2" id="KW-1185">Reference proteome</keyword>
<dbReference type="Gene3D" id="3.40.50.620">
    <property type="entry name" value="HUPs"/>
    <property type="match status" value="1"/>
</dbReference>
<gene>
    <name evidence="1" type="ORF">Amac_073500</name>
</gene>
<name>A0A5M3X4J8_9ACTN</name>
<dbReference type="InterPro" id="IPR014729">
    <property type="entry name" value="Rossmann-like_a/b/a_fold"/>
</dbReference>
<proteinExistence type="predicted"/>
<dbReference type="EMBL" id="BLAE01000050">
    <property type="protein sequence ID" value="GES13753.1"/>
    <property type="molecule type" value="Genomic_DNA"/>
</dbReference>
<comment type="caution">
    <text evidence="1">The sequence shown here is derived from an EMBL/GenBank/DDBJ whole genome shotgun (WGS) entry which is preliminary data.</text>
</comment>
<organism evidence="1 2">
    <name type="scientific">Acrocarpospora macrocephala</name>
    <dbReference type="NCBI Taxonomy" id="150177"/>
    <lineage>
        <taxon>Bacteria</taxon>
        <taxon>Bacillati</taxon>
        <taxon>Actinomycetota</taxon>
        <taxon>Actinomycetes</taxon>
        <taxon>Streptosporangiales</taxon>
        <taxon>Streptosporangiaceae</taxon>
        <taxon>Acrocarpospora</taxon>
    </lineage>
</organism>
<evidence type="ECO:0000313" key="1">
    <source>
        <dbReference type="EMBL" id="GES13753.1"/>
    </source>
</evidence>
<sequence>MSSGRVEEGRFAAVAGVDGMRAGVEAVEWAAHEAVLRDVPLRVVSAVPAWCPGFRSGGGARIISRTFAAKPPFLEGWV</sequence>
<accession>A0A5M3X4J8</accession>
<reference evidence="1 2" key="1">
    <citation type="submission" date="2019-10" db="EMBL/GenBank/DDBJ databases">
        <title>Whole genome shotgun sequence of Acrocarpospora macrocephala NBRC 16266.</title>
        <authorList>
            <person name="Ichikawa N."/>
            <person name="Kimura A."/>
            <person name="Kitahashi Y."/>
            <person name="Komaki H."/>
            <person name="Oguchi A."/>
        </authorList>
    </citation>
    <scope>NUCLEOTIDE SEQUENCE [LARGE SCALE GENOMIC DNA]</scope>
    <source>
        <strain evidence="1 2">NBRC 16266</strain>
    </source>
</reference>
<dbReference type="Proteomes" id="UP000331127">
    <property type="component" value="Unassembled WGS sequence"/>
</dbReference>
<evidence type="ECO:0000313" key="2">
    <source>
        <dbReference type="Proteomes" id="UP000331127"/>
    </source>
</evidence>
<dbReference type="RefSeq" id="WP_174900270.1">
    <property type="nucleotide sequence ID" value="NZ_BAAAHL010000025.1"/>
</dbReference>
<dbReference type="AlphaFoldDB" id="A0A5M3X4J8"/>
<evidence type="ECO:0008006" key="3">
    <source>
        <dbReference type="Google" id="ProtNLM"/>
    </source>
</evidence>